<dbReference type="Proteomes" id="UP000001072">
    <property type="component" value="Unassembled WGS sequence"/>
</dbReference>
<dbReference type="KEGG" id="mlr:MELLADRAFT_61274"/>
<evidence type="ECO:0000313" key="1">
    <source>
        <dbReference type="EMBL" id="EGG09307.1"/>
    </source>
</evidence>
<name>F4RE98_MELLP</name>
<dbReference type="EMBL" id="GL883098">
    <property type="protein sequence ID" value="EGG09307.1"/>
    <property type="molecule type" value="Genomic_DNA"/>
</dbReference>
<organism evidence="2">
    <name type="scientific">Melampsora larici-populina (strain 98AG31 / pathotype 3-4-7)</name>
    <name type="common">Poplar leaf rust fungus</name>
    <dbReference type="NCBI Taxonomy" id="747676"/>
    <lineage>
        <taxon>Eukaryota</taxon>
        <taxon>Fungi</taxon>
        <taxon>Dikarya</taxon>
        <taxon>Basidiomycota</taxon>
        <taxon>Pucciniomycotina</taxon>
        <taxon>Pucciniomycetes</taxon>
        <taxon>Pucciniales</taxon>
        <taxon>Melampsoraceae</taxon>
        <taxon>Melampsora</taxon>
    </lineage>
</organism>
<dbReference type="HOGENOM" id="CLU_980317_0_0_1"/>
<sequence>MLKTHLTPQRPKSRGSLDIVPIFTSEETLTKIISRFNDEASRSISCSSEEKITNLEDQISSAKIGGILVFSTRRFDEIVSSCNPETFIATSSPSDPALRNKRSVESCQNRPLMFSLKSESGPLPIWDMEALLAEMAKQPSKPGISLITAALNQLTVLTASTRLVEILKEQIYTALWEAASFPNTPSSPPVIGQGACLLPLTEAAYPLLLALRRSTWWLGQGFEPGHFAAIHQMTEEAEARKSARNQVWEQWLAQKMLVTGQVRNNGELWINKSKPNHHEHWKRV</sequence>
<dbReference type="OrthoDB" id="2502966at2759"/>
<dbReference type="RefSeq" id="XP_007407667.1">
    <property type="nucleotide sequence ID" value="XM_007407605.1"/>
</dbReference>
<protein>
    <submittedName>
        <fullName evidence="1">Uncharacterized protein</fullName>
    </submittedName>
</protein>
<proteinExistence type="predicted"/>
<evidence type="ECO:0000313" key="2">
    <source>
        <dbReference type="Proteomes" id="UP000001072"/>
    </source>
</evidence>
<accession>F4RE98</accession>
<dbReference type="GeneID" id="18929707"/>
<keyword evidence="2" id="KW-1185">Reference proteome</keyword>
<gene>
    <name evidence="1" type="ORF">MELLADRAFT_61274</name>
</gene>
<reference evidence="2" key="1">
    <citation type="journal article" date="2011" name="Proc. Natl. Acad. Sci. U.S.A.">
        <title>Obligate biotrophy features unraveled by the genomic analysis of rust fungi.</title>
        <authorList>
            <person name="Duplessis S."/>
            <person name="Cuomo C.A."/>
            <person name="Lin Y.-C."/>
            <person name="Aerts A."/>
            <person name="Tisserant E."/>
            <person name="Veneault-Fourrey C."/>
            <person name="Joly D.L."/>
            <person name="Hacquard S."/>
            <person name="Amselem J."/>
            <person name="Cantarel B.L."/>
            <person name="Chiu R."/>
            <person name="Coutinho P.M."/>
            <person name="Feau N."/>
            <person name="Field M."/>
            <person name="Frey P."/>
            <person name="Gelhaye E."/>
            <person name="Goldberg J."/>
            <person name="Grabherr M.G."/>
            <person name="Kodira C.D."/>
            <person name="Kohler A."/>
            <person name="Kuees U."/>
            <person name="Lindquist E.A."/>
            <person name="Lucas S.M."/>
            <person name="Mago R."/>
            <person name="Mauceli E."/>
            <person name="Morin E."/>
            <person name="Murat C."/>
            <person name="Pangilinan J.L."/>
            <person name="Park R."/>
            <person name="Pearson M."/>
            <person name="Quesneville H."/>
            <person name="Rouhier N."/>
            <person name="Sakthikumar S."/>
            <person name="Salamov A.A."/>
            <person name="Schmutz J."/>
            <person name="Selles B."/>
            <person name="Shapiro H."/>
            <person name="Tanguay P."/>
            <person name="Tuskan G.A."/>
            <person name="Henrissat B."/>
            <person name="Van de Peer Y."/>
            <person name="Rouze P."/>
            <person name="Ellis J.G."/>
            <person name="Dodds P.N."/>
            <person name="Schein J.E."/>
            <person name="Zhong S."/>
            <person name="Hamelin R.C."/>
            <person name="Grigoriev I.V."/>
            <person name="Szabo L.J."/>
            <person name="Martin F."/>
        </authorList>
    </citation>
    <scope>NUCLEOTIDE SEQUENCE [LARGE SCALE GENOMIC DNA]</scope>
    <source>
        <strain evidence="2">98AG31 / pathotype 3-4-7</strain>
    </source>
</reference>
<dbReference type="STRING" id="747676.F4RE98"/>
<dbReference type="InParanoid" id="F4RE98"/>
<dbReference type="VEuPathDB" id="FungiDB:MELLADRAFT_61274"/>
<dbReference type="AlphaFoldDB" id="F4RE98"/>